<reference evidence="1" key="1">
    <citation type="journal article" date="2014" name="Nat. Genet.">
        <title>Genome and transcriptome of the porcine whipworm Trichuris suis.</title>
        <authorList>
            <person name="Jex A.R."/>
            <person name="Nejsum P."/>
            <person name="Schwarz E.M."/>
            <person name="Hu L."/>
            <person name="Young N.D."/>
            <person name="Hall R.S."/>
            <person name="Korhonen P.K."/>
            <person name="Liao S."/>
            <person name="Thamsborg S."/>
            <person name="Xia J."/>
            <person name="Xu P."/>
            <person name="Wang S."/>
            <person name="Scheerlinck J.P."/>
            <person name="Hofmann A."/>
            <person name="Sternberg P.W."/>
            <person name="Wang J."/>
            <person name="Gasser R.B."/>
        </authorList>
    </citation>
    <scope>NUCLEOTIDE SEQUENCE [LARGE SCALE GENOMIC DNA]</scope>
    <source>
        <strain evidence="1">DCEP-RM93F</strain>
    </source>
</reference>
<dbReference type="InterPro" id="IPR043128">
    <property type="entry name" value="Rev_trsase/Diguanyl_cyclase"/>
</dbReference>
<dbReference type="PANTHER" id="PTHR37984">
    <property type="entry name" value="PROTEIN CBG26694"/>
    <property type="match status" value="1"/>
</dbReference>
<dbReference type="InterPro" id="IPR043502">
    <property type="entry name" value="DNA/RNA_pol_sf"/>
</dbReference>
<sequence length="235" mass="26702">MVLSTALEHSRSSSDAFRRRYTNIVTLPIDPKVPPIRLKARNVPLAIRPRTEAEIKRLLTEKVLEPISNPKWSTPVVPVIKPTGAIRLCGDYKITINTALQDHLYPVPSVTHLLSNLSGGGYYAKIDGSSISTITGRRRFCGSSNCYHAHGRVQREPTSIWCMYRPRCVPTSHGRLAERYSRNNSVLRRYINQRYDASRVDRQITVSSRNSAKNGTSCQKREMSLWRHICRFPGI</sequence>
<evidence type="ECO:0008006" key="2">
    <source>
        <dbReference type="Google" id="ProtNLM"/>
    </source>
</evidence>
<dbReference type="PANTHER" id="PTHR37984:SF12">
    <property type="entry name" value="RIBONUCLEASE H"/>
    <property type="match status" value="1"/>
</dbReference>
<gene>
    <name evidence="1" type="ORF">M514_22758</name>
</gene>
<proteinExistence type="predicted"/>
<organism evidence="1">
    <name type="scientific">Trichuris suis</name>
    <name type="common">pig whipworm</name>
    <dbReference type="NCBI Taxonomy" id="68888"/>
    <lineage>
        <taxon>Eukaryota</taxon>
        <taxon>Metazoa</taxon>
        <taxon>Ecdysozoa</taxon>
        <taxon>Nematoda</taxon>
        <taxon>Enoplea</taxon>
        <taxon>Dorylaimia</taxon>
        <taxon>Trichinellida</taxon>
        <taxon>Trichuridae</taxon>
        <taxon>Trichuris</taxon>
    </lineage>
</organism>
<dbReference type="EMBL" id="KL367545">
    <property type="protein sequence ID" value="KFD65041.1"/>
    <property type="molecule type" value="Genomic_DNA"/>
</dbReference>
<dbReference type="InterPro" id="IPR050951">
    <property type="entry name" value="Retrovirus_Pol_polyprotein"/>
</dbReference>
<dbReference type="SUPFAM" id="SSF56672">
    <property type="entry name" value="DNA/RNA polymerases"/>
    <property type="match status" value="1"/>
</dbReference>
<protein>
    <recommendedName>
        <fullName evidence="2">Reverse transcriptase domain-containing protein</fullName>
    </recommendedName>
</protein>
<name>A0A085N6E5_9BILA</name>
<dbReference type="Gene3D" id="3.10.10.10">
    <property type="entry name" value="HIV Type 1 Reverse Transcriptase, subunit A, domain 1"/>
    <property type="match status" value="1"/>
</dbReference>
<dbReference type="Gene3D" id="3.30.70.270">
    <property type="match status" value="1"/>
</dbReference>
<evidence type="ECO:0000313" key="1">
    <source>
        <dbReference type="EMBL" id="KFD65041.1"/>
    </source>
</evidence>
<accession>A0A085N6E5</accession>
<dbReference type="AlphaFoldDB" id="A0A085N6E5"/>
<dbReference type="Proteomes" id="UP000030758">
    <property type="component" value="Unassembled WGS sequence"/>
</dbReference>